<comment type="caution">
    <text evidence="1">The sequence shown here is derived from an EMBL/GenBank/DDBJ whole genome shotgun (WGS) entry which is preliminary data.</text>
</comment>
<sequence length="71" mass="7567">MGFFSNPEKADRDLTQHMLADIAVDLRSGPVDDFTAVVAGSLLATANAQGLVDDCGDTDAYPPRGHGYSRR</sequence>
<organism evidence="1 2">
    <name type="scientific">Streptomyces griseorubiginosus</name>
    <dbReference type="NCBI Taxonomy" id="67304"/>
    <lineage>
        <taxon>Bacteria</taxon>
        <taxon>Bacillati</taxon>
        <taxon>Actinomycetota</taxon>
        <taxon>Actinomycetes</taxon>
        <taxon>Kitasatosporales</taxon>
        <taxon>Streptomycetaceae</taxon>
        <taxon>Streptomyces</taxon>
    </lineage>
</organism>
<evidence type="ECO:0000313" key="1">
    <source>
        <dbReference type="EMBL" id="KUN62692.1"/>
    </source>
</evidence>
<dbReference type="Proteomes" id="UP000054375">
    <property type="component" value="Unassembled WGS sequence"/>
</dbReference>
<dbReference type="RefSeq" id="WP_062242572.1">
    <property type="nucleotide sequence ID" value="NZ_JBPJFL010000001.1"/>
</dbReference>
<protein>
    <submittedName>
        <fullName evidence="1">Uncharacterized protein</fullName>
    </submittedName>
</protein>
<dbReference type="AlphaFoldDB" id="A0A101RVW0"/>
<name>A0A101RVW0_9ACTN</name>
<proteinExistence type="predicted"/>
<gene>
    <name evidence="1" type="ORF">AQJ54_30565</name>
</gene>
<evidence type="ECO:0000313" key="2">
    <source>
        <dbReference type="Proteomes" id="UP000054375"/>
    </source>
</evidence>
<accession>A0A101RVW0</accession>
<dbReference type="EMBL" id="LMWV01000024">
    <property type="protein sequence ID" value="KUN62692.1"/>
    <property type="molecule type" value="Genomic_DNA"/>
</dbReference>
<keyword evidence="2" id="KW-1185">Reference proteome</keyword>
<reference evidence="1 2" key="1">
    <citation type="submission" date="2015-10" db="EMBL/GenBank/DDBJ databases">
        <title>Draft genome sequence of Streptomyces griseorubiginosus DSM 40469, type strain for the species Streptomyces griseorubiginosus.</title>
        <authorList>
            <person name="Ruckert C."/>
            <person name="Winkler A."/>
            <person name="Kalinowski J."/>
            <person name="Kampfer P."/>
            <person name="Glaeser S."/>
        </authorList>
    </citation>
    <scope>NUCLEOTIDE SEQUENCE [LARGE SCALE GENOMIC DNA]</scope>
    <source>
        <strain evidence="1 2">DSM 40469</strain>
    </source>
</reference>